<evidence type="ECO:0000313" key="3">
    <source>
        <dbReference type="Proteomes" id="UP000187251"/>
    </source>
</evidence>
<dbReference type="OrthoDB" id="8666303at2"/>
<feature type="region of interest" description="Disordered" evidence="1">
    <location>
        <begin position="27"/>
        <end position="70"/>
    </location>
</feature>
<reference evidence="2 3" key="1">
    <citation type="submission" date="2016-09" db="EMBL/GenBank/DDBJ databases">
        <title>Phylogenomics of Achromobacter.</title>
        <authorList>
            <person name="Jeukens J."/>
            <person name="Freschi L."/>
            <person name="Vincent A.T."/>
            <person name="Emond-Rheault J.-G."/>
            <person name="Kukavica-Ibrulj I."/>
            <person name="Charette S.J."/>
            <person name="Levesque R.C."/>
        </authorList>
    </citation>
    <scope>NUCLEOTIDE SEQUENCE [LARGE SCALE GENOMIC DNA]</scope>
    <source>
        <strain evidence="2 3">AUS488</strain>
    </source>
</reference>
<comment type="caution">
    <text evidence="2">The sequence shown here is derived from an EMBL/GenBank/DDBJ whole genome shotgun (WGS) entry which is preliminary data.</text>
</comment>
<gene>
    <name evidence="2" type="ORF">BIZ92_07715</name>
</gene>
<evidence type="ECO:0000256" key="1">
    <source>
        <dbReference type="SAM" id="MobiDB-lite"/>
    </source>
</evidence>
<evidence type="ECO:0000313" key="2">
    <source>
        <dbReference type="EMBL" id="OMG92557.1"/>
    </source>
</evidence>
<organism evidence="2 3">
    <name type="scientific">Alcaligenes xylosoxydans xylosoxydans</name>
    <name type="common">Achromobacter xylosoxidans</name>
    <dbReference type="NCBI Taxonomy" id="85698"/>
    <lineage>
        <taxon>Bacteria</taxon>
        <taxon>Pseudomonadati</taxon>
        <taxon>Pseudomonadota</taxon>
        <taxon>Betaproteobacteria</taxon>
        <taxon>Burkholderiales</taxon>
        <taxon>Alcaligenaceae</taxon>
        <taxon>Achromobacter</taxon>
    </lineage>
</organism>
<dbReference type="Proteomes" id="UP000187251">
    <property type="component" value="Unassembled WGS sequence"/>
</dbReference>
<accession>A0A1R1JZG5</accession>
<dbReference type="RefSeq" id="WP_076409379.1">
    <property type="nucleotide sequence ID" value="NZ_AP028040.1"/>
</dbReference>
<name>A0A1R1JZG5_ALCXX</name>
<proteinExistence type="predicted"/>
<sequence length="140" mass="15147">MAIDSISGTSRIGSLADLWAQKIRANKEAKEDNQGVTVTPDGKIRVTNPAATKVGQAQETESSDNDDQYTRQIKELQRQLKRVMEQMERVRASNASAEQKATQLQALNAQAMQIMGLIQQVMAEQAKAMAKATGGVSATA</sequence>
<evidence type="ECO:0008006" key="4">
    <source>
        <dbReference type="Google" id="ProtNLM"/>
    </source>
</evidence>
<protein>
    <recommendedName>
        <fullName evidence="4">FlxA-like family protein</fullName>
    </recommendedName>
</protein>
<dbReference type="EMBL" id="MJMN01000002">
    <property type="protein sequence ID" value="OMG92557.1"/>
    <property type="molecule type" value="Genomic_DNA"/>
</dbReference>
<dbReference type="AlphaFoldDB" id="A0A1R1JZG5"/>